<dbReference type="Proteomes" id="UP000053144">
    <property type="component" value="Unassembled WGS sequence"/>
</dbReference>
<dbReference type="AlphaFoldDB" id="A0A0L9TBR3"/>
<protein>
    <submittedName>
        <fullName evidence="1">Uncharacterized protein</fullName>
    </submittedName>
</protein>
<gene>
    <name evidence="1" type="ORF">LR48_Vigan499s000400</name>
</gene>
<proteinExistence type="predicted"/>
<sequence>MPGATLPEAGAPGRDRGARARILQNAEFCRFEARTSKELVYSTAGASSAVPFSILSAQSHYEVKFQTFSASPLDAASFLFSFSRTCSKFSPSSRCRIQNSLQSLVLSLRRKELVYSTAGASSAVPFSILSAQSHYEEPERVGEREFERERGPTDCLPECRRTTLKAVSELFNPSSRFRFTVAAAPTLANDTKAASSSLQPSELGARSESRFVPPASLPVPDLCIHRRSIAGVPPECRLFGGRKRGV</sequence>
<accession>A0A0L9TBR3</accession>
<evidence type="ECO:0000313" key="1">
    <source>
        <dbReference type="EMBL" id="KOM28060.1"/>
    </source>
</evidence>
<name>A0A0L9TBR3_PHAAN</name>
<dbReference type="Gramene" id="KOM28060">
    <property type="protein sequence ID" value="KOM28060"/>
    <property type="gene ID" value="LR48_Vigan499s000400"/>
</dbReference>
<evidence type="ECO:0000313" key="2">
    <source>
        <dbReference type="Proteomes" id="UP000053144"/>
    </source>
</evidence>
<dbReference type="EMBL" id="KQ258413">
    <property type="protein sequence ID" value="KOM28060.1"/>
    <property type="molecule type" value="Genomic_DNA"/>
</dbReference>
<organism evidence="1 2">
    <name type="scientific">Phaseolus angularis</name>
    <name type="common">Azuki bean</name>
    <name type="synonym">Vigna angularis</name>
    <dbReference type="NCBI Taxonomy" id="3914"/>
    <lineage>
        <taxon>Eukaryota</taxon>
        <taxon>Viridiplantae</taxon>
        <taxon>Streptophyta</taxon>
        <taxon>Embryophyta</taxon>
        <taxon>Tracheophyta</taxon>
        <taxon>Spermatophyta</taxon>
        <taxon>Magnoliopsida</taxon>
        <taxon>eudicotyledons</taxon>
        <taxon>Gunneridae</taxon>
        <taxon>Pentapetalae</taxon>
        <taxon>rosids</taxon>
        <taxon>fabids</taxon>
        <taxon>Fabales</taxon>
        <taxon>Fabaceae</taxon>
        <taxon>Papilionoideae</taxon>
        <taxon>50 kb inversion clade</taxon>
        <taxon>NPAAA clade</taxon>
        <taxon>indigoferoid/millettioid clade</taxon>
        <taxon>Phaseoleae</taxon>
        <taxon>Vigna</taxon>
    </lineage>
</organism>
<reference evidence="2" key="1">
    <citation type="journal article" date="2015" name="Proc. Natl. Acad. Sci. U.S.A.">
        <title>Genome sequencing of adzuki bean (Vigna angularis) provides insight into high starch and low fat accumulation and domestication.</title>
        <authorList>
            <person name="Yang K."/>
            <person name="Tian Z."/>
            <person name="Chen C."/>
            <person name="Luo L."/>
            <person name="Zhao B."/>
            <person name="Wang Z."/>
            <person name="Yu L."/>
            <person name="Li Y."/>
            <person name="Sun Y."/>
            <person name="Li W."/>
            <person name="Chen Y."/>
            <person name="Li Y."/>
            <person name="Zhang Y."/>
            <person name="Ai D."/>
            <person name="Zhao J."/>
            <person name="Shang C."/>
            <person name="Ma Y."/>
            <person name="Wu B."/>
            <person name="Wang M."/>
            <person name="Gao L."/>
            <person name="Sun D."/>
            <person name="Zhang P."/>
            <person name="Guo F."/>
            <person name="Wang W."/>
            <person name="Li Y."/>
            <person name="Wang J."/>
            <person name="Varshney R.K."/>
            <person name="Wang J."/>
            <person name="Ling H.Q."/>
            <person name="Wan P."/>
        </authorList>
    </citation>
    <scope>NUCLEOTIDE SEQUENCE</scope>
    <source>
        <strain evidence="2">cv. Jingnong 6</strain>
    </source>
</reference>